<evidence type="ECO:0000256" key="1">
    <source>
        <dbReference type="ARBA" id="ARBA00001420"/>
    </source>
</evidence>
<dbReference type="SUPFAM" id="SSF50685">
    <property type="entry name" value="Barwin-like endoglucanases"/>
    <property type="match status" value="1"/>
</dbReference>
<evidence type="ECO:0000313" key="8">
    <source>
        <dbReference type="Proteomes" id="UP000663929"/>
    </source>
</evidence>
<dbReference type="SMART" id="SM00925">
    <property type="entry name" value="MltA"/>
    <property type="match status" value="1"/>
</dbReference>
<dbReference type="AlphaFoldDB" id="A0A8A4TJX0"/>
<dbReference type="Pfam" id="PF06725">
    <property type="entry name" value="3D"/>
    <property type="match status" value="1"/>
</dbReference>
<dbReference type="PANTHER" id="PTHR30124">
    <property type="entry name" value="MEMBRANE-BOUND LYTIC MUREIN TRANSGLYCOSYLASE A"/>
    <property type="match status" value="1"/>
</dbReference>
<evidence type="ECO:0000259" key="6">
    <source>
        <dbReference type="SMART" id="SM00925"/>
    </source>
</evidence>
<dbReference type="InterPro" id="IPR010611">
    <property type="entry name" value="3D_dom"/>
</dbReference>
<dbReference type="PANTHER" id="PTHR30124:SF0">
    <property type="entry name" value="MEMBRANE-BOUND LYTIC MUREIN TRANSGLYCOSYLASE A"/>
    <property type="match status" value="1"/>
</dbReference>
<keyword evidence="8" id="KW-1185">Reference proteome</keyword>
<dbReference type="GO" id="GO:0008933">
    <property type="term" value="F:peptidoglycan lytic transglycosylase activity"/>
    <property type="evidence" value="ECO:0007669"/>
    <property type="project" value="TreeGrafter"/>
</dbReference>
<evidence type="ECO:0000256" key="3">
    <source>
        <dbReference type="ARBA" id="ARBA00023239"/>
    </source>
</evidence>
<dbReference type="GO" id="GO:0071555">
    <property type="term" value="P:cell wall organization"/>
    <property type="evidence" value="ECO:0007669"/>
    <property type="project" value="UniProtKB-KW"/>
</dbReference>
<dbReference type="GO" id="GO:0009253">
    <property type="term" value="P:peptidoglycan catabolic process"/>
    <property type="evidence" value="ECO:0007669"/>
    <property type="project" value="TreeGrafter"/>
</dbReference>
<gene>
    <name evidence="7" type="ORF">J3U87_26545</name>
</gene>
<proteinExistence type="predicted"/>
<dbReference type="GO" id="GO:0004553">
    <property type="term" value="F:hydrolase activity, hydrolyzing O-glycosyl compounds"/>
    <property type="evidence" value="ECO:0007669"/>
    <property type="project" value="InterPro"/>
</dbReference>
<dbReference type="CDD" id="cd14668">
    <property type="entry name" value="mlta_B"/>
    <property type="match status" value="1"/>
</dbReference>
<keyword evidence="3" id="KW-0456">Lyase</keyword>
<organism evidence="7 8">
    <name type="scientific">Sulfidibacter corallicola</name>
    <dbReference type="NCBI Taxonomy" id="2818388"/>
    <lineage>
        <taxon>Bacteria</taxon>
        <taxon>Pseudomonadati</taxon>
        <taxon>Acidobacteriota</taxon>
        <taxon>Holophagae</taxon>
        <taxon>Acanthopleuribacterales</taxon>
        <taxon>Acanthopleuribacteraceae</taxon>
        <taxon>Sulfidibacter</taxon>
    </lineage>
</organism>
<name>A0A8A4TJX0_SULCO</name>
<dbReference type="KEGG" id="scor:J3U87_26545"/>
<dbReference type="InterPro" id="IPR036908">
    <property type="entry name" value="RlpA-like_sf"/>
</dbReference>
<dbReference type="RefSeq" id="WP_237378802.1">
    <property type="nucleotide sequence ID" value="NZ_CP071793.1"/>
</dbReference>
<dbReference type="InterPro" id="IPR005300">
    <property type="entry name" value="MltA_B"/>
</dbReference>
<dbReference type="EMBL" id="CP071793">
    <property type="protein sequence ID" value="QTD49161.1"/>
    <property type="molecule type" value="Genomic_DNA"/>
</dbReference>
<dbReference type="GO" id="GO:0009254">
    <property type="term" value="P:peptidoglycan turnover"/>
    <property type="evidence" value="ECO:0007669"/>
    <property type="project" value="InterPro"/>
</dbReference>
<dbReference type="InterPro" id="IPR026044">
    <property type="entry name" value="MltA"/>
</dbReference>
<dbReference type="Gene3D" id="2.40.240.50">
    <property type="entry name" value="Barwin-like endoglucanases"/>
    <property type="match status" value="1"/>
</dbReference>
<dbReference type="GO" id="GO:0019867">
    <property type="term" value="C:outer membrane"/>
    <property type="evidence" value="ECO:0007669"/>
    <property type="project" value="InterPro"/>
</dbReference>
<comment type="catalytic activity">
    <reaction evidence="1">
        <text>Exolytic cleavage of the (1-&gt;4)-beta-glycosidic linkage between N-acetylmuramic acid (MurNAc) and N-acetylglucosamine (GlcNAc) residues in peptidoglycan, from either the reducing or the non-reducing ends of the peptidoglycan chains, with concomitant formation of a 1,6-anhydrobond in the MurNAc residue.</text>
        <dbReference type="EC" id="4.2.2.n1"/>
    </reaction>
</comment>
<dbReference type="CDD" id="cd14485">
    <property type="entry name" value="mltA_like_LT_A"/>
    <property type="match status" value="1"/>
</dbReference>
<evidence type="ECO:0000256" key="2">
    <source>
        <dbReference type="ARBA" id="ARBA00012587"/>
    </source>
</evidence>
<accession>A0A8A4TJX0</accession>
<protein>
    <recommendedName>
        <fullName evidence="2">peptidoglycan lytic exotransglycosylase</fullName>
        <ecNumber evidence="2">4.2.2.n1</ecNumber>
    </recommendedName>
    <alternativeName>
        <fullName evidence="5">Murein hydrolase A</fullName>
    </alternativeName>
</protein>
<evidence type="ECO:0000256" key="4">
    <source>
        <dbReference type="ARBA" id="ARBA00023316"/>
    </source>
</evidence>
<evidence type="ECO:0000256" key="5">
    <source>
        <dbReference type="ARBA" id="ARBA00030918"/>
    </source>
</evidence>
<evidence type="ECO:0000313" key="7">
    <source>
        <dbReference type="EMBL" id="QTD49161.1"/>
    </source>
</evidence>
<feature type="domain" description="Lytic transglycosylase MltA" evidence="6">
    <location>
        <begin position="93"/>
        <end position="259"/>
    </location>
</feature>
<dbReference type="Proteomes" id="UP000663929">
    <property type="component" value="Chromosome"/>
</dbReference>
<dbReference type="PIRSF" id="PIRSF019422">
    <property type="entry name" value="MltA"/>
    <property type="match status" value="1"/>
</dbReference>
<sequence>MVDGHTRESMLAALAYQMTWLERSGADRRWQFGQTTYSSEDMLASLTRFQELWLRHYGNWAALRSALQAEFDLYHWHWDGRPDILFTGYYAPVFQGSRRLEGIYRYPLYRKPADLLAIRLDLFDPKFVQPGPAMRGDRLMARLDGKRQIVPYFSRADIDQDRVLAGRNLELVYLASYWDNFVFQIQGGGFVQLPDGGYLKLDYAGKNGRPYVSVGRLLIEDGIIPRENMSMQALTAYFRDNPDDIARYCFQNESYVFYQSDGVTHRDLRPELFPHGSLGFPVTTRRSIATDKKLFPGGGLAFIRGMQHQSQGPPQPFSGFVLDQDTGGAIRENHIDVFMGAGDEAEALAGRLKDKRGEVFFLVLKKPGS</sequence>
<reference evidence="7" key="1">
    <citation type="submission" date="2021-03" db="EMBL/GenBank/DDBJ databases">
        <title>Acanthopleuribacteraceae sp. M133.</title>
        <authorList>
            <person name="Wang G."/>
        </authorList>
    </citation>
    <scope>NUCLEOTIDE SEQUENCE</scope>
    <source>
        <strain evidence="7">M133</strain>
    </source>
</reference>
<dbReference type="EC" id="4.2.2.n1" evidence="2"/>
<keyword evidence="4" id="KW-0961">Cell wall biogenesis/degradation</keyword>
<dbReference type="Gene3D" id="2.40.40.10">
    <property type="entry name" value="RlpA-like domain"/>
    <property type="match status" value="1"/>
</dbReference>
<dbReference type="Pfam" id="PF03562">
    <property type="entry name" value="MltA"/>
    <property type="match status" value="1"/>
</dbReference>